<dbReference type="GO" id="GO:0005524">
    <property type="term" value="F:ATP binding"/>
    <property type="evidence" value="ECO:0007669"/>
    <property type="project" value="UniProtKB-UniRule"/>
</dbReference>
<feature type="transmembrane region" description="Helical" evidence="4">
    <location>
        <begin position="195"/>
        <end position="213"/>
    </location>
</feature>
<dbReference type="InterPro" id="IPR027417">
    <property type="entry name" value="P-loop_NTPase"/>
</dbReference>
<keyword evidence="4" id="KW-1133">Transmembrane helix</keyword>
<keyword evidence="4" id="KW-0472">Membrane</keyword>
<protein>
    <recommendedName>
        <fullName evidence="5">FtsK domain-containing protein</fullName>
    </recommendedName>
</protein>
<dbReference type="STRING" id="1837282.A6F49_17010"/>
<dbReference type="RefSeq" id="WP_043058546.1">
    <property type="nucleotide sequence ID" value="NZ_LXEY01000022.1"/>
</dbReference>
<comment type="caution">
    <text evidence="6">The sequence shown here is derived from an EMBL/GenBank/DDBJ whole genome shotgun (WGS) entry which is preliminary data.</text>
</comment>
<dbReference type="PANTHER" id="PTHR22683:SF1">
    <property type="entry name" value="TYPE VII SECRETION SYSTEM PROTEIN ESSC"/>
    <property type="match status" value="1"/>
</dbReference>
<dbReference type="CDD" id="cd01127">
    <property type="entry name" value="TrwB_TraG_TraD_VirD4"/>
    <property type="match status" value="1"/>
</dbReference>
<dbReference type="EMBL" id="LXEY01000022">
    <property type="protein sequence ID" value="OAV59533.1"/>
    <property type="molecule type" value="Genomic_DNA"/>
</dbReference>
<evidence type="ECO:0000313" key="6">
    <source>
        <dbReference type="EMBL" id="OAV59533.1"/>
    </source>
</evidence>
<dbReference type="Gene3D" id="3.40.50.300">
    <property type="entry name" value="P-loop containing nucleotide triphosphate hydrolases"/>
    <property type="match status" value="1"/>
</dbReference>
<accession>A0A1B7LWW0</accession>
<name>A0A1B7LWW0_9MICC</name>
<evidence type="ECO:0000256" key="3">
    <source>
        <dbReference type="PROSITE-ProRule" id="PRU00289"/>
    </source>
</evidence>
<dbReference type="InterPro" id="IPR050206">
    <property type="entry name" value="FtsK/SpoIIIE/SftA"/>
</dbReference>
<proteinExistence type="predicted"/>
<dbReference type="PROSITE" id="PS50901">
    <property type="entry name" value="FTSK"/>
    <property type="match status" value="1"/>
</dbReference>
<keyword evidence="7" id="KW-1185">Reference proteome</keyword>
<feature type="transmembrane region" description="Helical" evidence="4">
    <location>
        <begin position="219"/>
        <end position="239"/>
    </location>
</feature>
<dbReference type="AlphaFoldDB" id="A0A1B7LWW0"/>
<reference evidence="6 7" key="1">
    <citation type="submission" date="2016-04" db="EMBL/GenBank/DDBJ databases">
        <title>First whole genome shotgun sequence of the bacterium Enteractinococcus sp. strain UASWS1574.</title>
        <authorList>
            <person name="Crovadore J."/>
            <person name="Chablais R."/>
            <person name="Lefort F."/>
        </authorList>
    </citation>
    <scope>NUCLEOTIDE SEQUENCE [LARGE SCALE GENOMIC DNA]</scope>
    <source>
        <strain evidence="6 7">UASWS1574</strain>
    </source>
</reference>
<feature type="binding site" evidence="3">
    <location>
        <begin position="500"/>
        <end position="507"/>
    </location>
    <ligand>
        <name>ATP</name>
        <dbReference type="ChEBI" id="CHEBI:30616"/>
    </ligand>
</feature>
<keyword evidence="1 3" id="KW-0547">Nucleotide-binding</keyword>
<dbReference type="InterPro" id="IPR002543">
    <property type="entry name" value="FtsK_dom"/>
</dbReference>
<evidence type="ECO:0000313" key="7">
    <source>
        <dbReference type="Proteomes" id="UP000078292"/>
    </source>
</evidence>
<keyword evidence="2 3" id="KW-0067">ATP-binding</keyword>
<organism evidence="6 7">
    <name type="scientific">Enteractinococcus helveticum</name>
    <dbReference type="NCBI Taxonomy" id="1837282"/>
    <lineage>
        <taxon>Bacteria</taxon>
        <taxon>Bacillati</taxon>
        <taxon>Actinomycetota</taxon>
        <taxon>Actinomycetes</taxon>
        <taxon>Micrococcales</taxon>
        <taxon>Micrococcaceae</taxon>
    </lineage>
</organism>
<dbReference type="Pfam" id="PF01580">
    <property type="entry name" value="FtsK_SpoIIIE"/>
    <property type="match status" value="1"/>
</dbReference>
<evidence type="ECO:0000256" key="2">
    <source>
        <dbReference type="ARBA" id="ARBA00022840"/>
    </source>
</evidence>
<evidence type="ECO:0000259" key="5">
    <source>
        <dbReference type="PROSITE" id="PS50901"/>
    </source>
</evidence>
<dbReference type="GO" id="GO:0003677">
    <property type="term" value="F:DNA binding"/>
    <property type="evidence" value="ECO:0007669"/>
    <property type="project" value="InterPro"/>
</dbReference>
<gene>
    <name evidence="6" type="ORF">A6F49_17010</name>
</gene>
<keyword evidence="4" id="KW-0812">Transmembrane</keyword>
<dbReference type="PANTHER" id="PTHR22683">
    <property type="entry name" value="SPORULATION PROTEIN RELATED"/>
    <property type="match status" value="1"/>
</dbReference>
<evidence type="ECO:0000256" key="1">
    <source>
        <dbReference type="ARBA" id="ARBA00022741"/>
    </source>
</evidence>
<evidence type="ECO:0000256" key="4">
    <source>
        <dbReference type="SAM" id="Phobius"/>
    </source>
</evidence>
<dbReference type="Proteomes" id="UP000078292">
    <property type="component" value="Unassembled WGS sequence"/>
</dbReference>
<dbReference type="SUPFAM" id="SSF52540">
    <property type="entry name" value="P-loop containing nucleoside triphosphate hydrolases"/>
    <property type="match status" value="1"/>
</dbReference>
<sequence>MLLQIFGLTDSPTWWQLNRIPPEGGRELALRLRQVVPSAKNLSFYIQKLPLDDMSAQQLSQLWSDGVGHLIAKPAQAAAPRTPESRLLLVTDEGRDAGRIFPLTRADLRVGRSGAQAQIRDPWLSAHDFDIRLSSNGTVITPIHNNPIHWETDETFVAGTTRFKLHRGAGEPLQVPHYPGAFEVSCGQPPSPPNIVLQVIGAAAPLMIGIVLMVVTGMWYFLLFSGISVIIAFVLITQYRKSRRRFIEKIRTALATTVDSFHNSIFTPSQLMLALTAHVADPLALTKIQPEHPVIHLGSGICRAQMLHVQNTQQWDAHLDARTDLVLELLPGQRTVVIGESDLLQPLKNWIMAQLLRHVRATATGLVIDGAQVGSSPLVEISDGLAPSENTSVHHLIFTKDVYVADGSTVVIDLHHHRIEGSWTATDVLPIGISSILLDRIAHELGLHQPGDHLSSDHLMLSSQCMRDQAISQLATKLGTGPLGLTFDLVPDGPHVLITGTTGSGKSELLLTLLAGFAERYPPCEVSMILLDFKGGSSFNVLAALPHTMSVETNHTAAISLRSLKAIAAELFRRESLFADYEVADYDDFRRRAPHIVLPRLVVAIDELRVLVEQNPEASTTLAHLAATGRSLGFHLIIATQRTQGAVSADIRANIGSSICLRTATEHDSWDVLGTAEAFSISRTTPGRAYYKGGASKPQLFQTSRYLLDEEPVVLEPLHTHQRSSDQATTDWSALVQTLRKRASDLPIPDPIILPALPQHVAKSAIQPVDSSMEATAIGLVDDPMRSRQHPVYLGQTPSGDEQLVLCRSVAWIGAAGSGITQSLHDAARYVLATAAHRIFLDGQPQVQAPKGWDTYLHHSEANADVLKQFLADTATVLSSGAEVIMVIADWGSWADALVTGSFQGFEEQLIHILRQYSTNLKVYVFGGRELAGGRLLGMIPDRFYLPKNSSTEHRMIWPKLVDTPTVTSRAVLVTADEPNGGWEVQLVDGS</sequence>
<dbReference type="OrthoDB" id="9807790at2"/>
<feature type="domain" description="FtsK" evidence="5">
    <location>
        <begin position="480"/>
        <end position="670"/>
    </location>
</feature>